<accession>A0A8J7MB73</accession>
<proteinExistence type="predicted"/>
<dbReference type="InterPro" id="IPR036259">
    <property type="entry name" value="MFS_trans_sf"/>
</dbReference>
<evidence type="ECO:0000256" key="1">
    <source>
        <dbReference type="SAM" id="Phobius"/>
    </source>
</evidence>
<gene>
    <name evidence="2" type="ORF">JIN82_03495</name>
</gene>
<comment type="caution">
    <text evidence="2">The sequence shown here is derived from an EMBL/GenBank/DDBJ whole genome shotgun (WGS) entry which is preliminary data.</text>
</comment>
<organism evidence="2 3">
    <name type="scientific">Persicirhabdus sediminis</name>
    <dbReference type="NCBI Taxonomy" id="454144"/>
    <lineage>
        <taxon>Bacteria</taxon>
        <taxon>Pseudomonadati</taxon>
        <taxon>Verrucomicrobiota</taxon>
        <taxon>Verrucomicrobiia</taxon>
        <taxon>Verrucomicrobiales</taxon>
        <taxon>Verrucomicrobiaceae</taxon>
        <taxon>Persicirhabdus</taxon>
    </lineage>
</organism>
<keyword evidence="3" id="KW-1185">Reference proteome</keyword>
<reference evidence="2" key="1">
    <citation type="submission" date="2021-01" db="EMBL/GenBank/DDBJ databases">
        <title>Modified the classification status of verrucomicrobia.</title>
        <authorList>
            <person name="Feng X."/>
        </authorList>
    </citation>
    <scope>NUCLEOTIDE SEQUENCE</scope>
    <source>
        <strain evidence="2">_KCTC 22039</strain>
    </source>
</reference>
<evidence type="ECO:0000313" key="3">
    <source>
        <dbReference type="Proteomes" id="UP000624703"/>
    </source>
</evidence>
<keyword evidence="1" id="KW-1133">Transmembrane helix</keyword>
<protein>
    <submittedName>
        <fullName evidence="2">Phage holin family protein</fullName>
    </submittedName>
</protein>
<dbReference type="RefSeq" id="WP_200310255.1">
    <property type="nucleotide sequence ID" value="NZ_JAENIM010000020.1"/>
</dbReference>
<evidence type="ECO:0000313" key="2">
    <source>
        <dbReference type="EMBL" id="MBK1790217.1"/>
    </source>
</evidence>
<dbReference type="Pfam" id="PF07332">
    <property type="entry name" value="Phage_holin_3_6"/>
    <property type="match status" value="1"/>
</dbReference>
<dbReference type="AlphaFoldDB" id="A0A8J7MB73"/>
<keyword evidence="1" id="KW-0472">Membrane</keyword>
<keyword evidence="1" id="KW-0812">Transmembrane</keyword>
<dbReference type="SUPFAM" id="SSF103473">
    <property type="entry name" value="MFS general substrate transporter"/>
    <property type="match status" value="1"/>
</dbReference>
<feature type="transmembrane region" description="Helical" evidence="1">
    <location>
        <begin position="98"/>
        <end position="119"/>
    </location>
</feature>
<dbReference type="EMBL" id="JAENIM010000020">
    <property type="protein sequence ID" value="MBK1790217.1"/>
    <property type="molecule type" value="Genomic_DNA"/>
</dbReference>
<sequence>MNPEEEPQAPTGPSLDDLGLSQSAKAFSQTFSTFIKHRAELTKLEAQEAAQFTAIKLAAGVGLALLALFTWMLIVAGLTGIIAGVLTPMMPGFAEKFGTWPLALFILALVHAIGAFICYRQLKKSPEAPFFELTKQEIEKDKAWLQKQK</sequence>
<name>A0A8J7MB73_9BACT</name>
<feature type="transmembrane region" description="Helical" evidence="1">
    <location>
        <begin position="57"/>
        <end position="86"/>
    </location>
</feature>
<dbReference type="InterPro" id="IPR009937">
    <property type="entry name" value="Phage_holin_3_6"/>
</dbReference>
<dbReference type="Proteomes" id="UP000624703">
    <property type="component" value="Unassembled WGS sequence"/>
</dbReference>